<dbReference type="Proteomes" id="UP000805841">
    <property type="component" value="Unassembled WGS sequence"/>
</dbReference>
<dbReference type="RefSeq" id="WP_190417146.1">
    <property type="nucleotide sequence ID" value="NZ_JAAOCA010000003.1"/>
</dbReference>
<dbReference type="PANTHER" id="PTHR11364:SF27">
    <property type="entry name" value="SULFURTRANSFERASE"/>
    <property type="match status" value="1"/>
</dbReference>
<dbReference type="SMART" id="SM00450">
    <property type="entry name" value="RHOD"/>
    <property type="match status" value="2"/>
</dbReference>
<accession>A0ABR7YWT3</accession>
<sequence>MALQPLLSAATLASDLDGYRILEAGARAVAAGTAEDLAQQSYRQGHLPGALFADLWAAFSDPASPWPYQRPGAERFTHAAQAVGVRAGQRVVVYDRANGIWAARLWWLFQAYGHTAVQVLDGGLDAWCAAGLPLEQGEESAAPGDWVTSAERPGYFVGRDEVLAVVNGQRPGQLLNVLRRPVFTGEELRYTRRGHIPGSQHMPHGALIDPGSHQLLPVAALQARFAALNPGTPIITYCGSGITAAGTALALAVAGWHNVAVYDGSMAEWTADPGLPLTTLGG</sequence>
<organism evidence="4 5">
    <name type="scientific">Pseudomonas typographi</name>
    <dbReference type="NCBI Taxonomy" id="2715964"/>
    <lineage>
        <taxon>Bacteria</taxon>
        <taxon>Pseudomonadati</taxon>
        <taxon>Pseudomonadota</taxon>
        <taxon>Gammaproteobacteria</taxon>
        <taxon>Pseudomonadales</taxon>
        <taxon>Pseudomonadaceae</taxon>
        <taxon>Pseudomonas</taxon>
    </lineage>
</organism>
<dbReference type="Gene3D" id="3.40.250.10">
    <property type="entry name" value="Rhodanese-like domain"/>
    <property type="match status" value="2"/>
</dbReference>
<comment type="caution">
    <text evidence="4">The sequence shown here is derived from an EMBL/GenBank/DDBJ whole genome shotgun (WGS) entry which is preliminary data.</text>
</comment>
<feature type="domain" description="Rhodanese" evidence="3">
    <location>
        <begin position="192"/>
        <end position="278"/>
    </location>
</feature>
<protein>
    <submittedName>
        <fullName evidence="4">Sulfurtransferase</fullName>
    </submittedName>
</protein>
<dbReference type="SUPFAM" id="SSF52821">
    <property type="entry name" value="Rhodanese/Cell cycle control phosphatase"/>
    <property type="match status" value="2"/>
</dbReference>
<evidence type="ECO:0000313" key="5">
    <source>
        <dbReference type="Proteomes" id="UP000805841"/>
    </source>
</evidence>
<evidence type="ECO:0000256" key="1">
    <source>
        <dbReference type="ARBA" id="ARBA00022679"/>
    </source>
</evidence>
<dbReference type="EMBL" id="JAAOCA010000003">
    <property type="protein sequence ID" value="MBD1597646.1"/>
    <property type="molecule type" value="Genomic_DNA"/>
</dbReference>
<dbReference type="Pfam" id="PF00581">
    <property type="entry name" value="Rhodanese"/>
    <property type="match status" value="2"/>
</dbReference>
<dbReference type="CDD" id="cd01448">
    <property type="entry name" value="TST_Repeat_1"/>
    <property type="match status" value="1"/>
</dbReference>
<dbReference type="InterPro" id="IPR036873">
    <property type="entry name" value="Rhodanese-like_dom_sf"/>
</dbReference>
<keyword evidence="2" id="KW-0677">Repeat</keyword>
<keyword evidence="5" id="KW-1185">Reference proteome</keyword>
<feature type="domain" description="Rhodanese" evidence="3">
    <location>
        <begin position="15"/>
        <end position="136"/>
    </location>
</feature>
<name>A0ABR7YWT3_9PSED</name>
<evidence type="ECO:0000256" key="2">
    <source>
        <dbReference type="ARBA" id="ARBA00022737"/>
    </source>
</evidence>
<gene>
    <name evidence="4" type="ORF">HAQ05_02820</name>
</gene>
<evidence type="ECO:0000259" key="3">
    <source>
        <dbReference type="PROSITE" id="PS50206"/>
    </source>
</evidence>
<reference evidence="4 5" key="1">
    <citation type="journal article" date="2020" name="Insects">
        <title>Bacteria Belonging to Pseudomonas typographi sp. nov. from the Bark Beetle Ips typographus Have Genomic Potential to Aid in the Host Ecology.</title>
        <authorList>
            <person name="Peral-Aranega E."/>
            <person name="Saati-Santamaria Z."/>
            <person name="Kolarik M."/>
            <person name="Rivas R."/>
            <person name="Garcia-Fraile P."/>
        </authorList>
    </citation>
    <scope>NUCLEOTIDE SEQUENCE [LARGE SCALE GENOMIC DNA]</scope>
    <source>
        <strain evidence="4 5">CA3A</strain>
    </source>
</reference>
<dbReference type="PANTHER" id="PTHR11364">
    <property type="entry name" value="THIOSULFATE SULFERTANSFERASE"/>
    <property type="match status" value="1"/>
</dbReference>
<dbReference type="InterPro" id="IPR045078">
    <property type="entry name" value="TST/MPST-like"/>
</dbReference>
<dbReference type="InterPro" id="IPR001763">
    <property type="entry name" value="Rhodanese-like_dom"/>
</dbReference>
<dbReference type="PROSITE" id="PS50206">
    <property type="entry name" value="RHODANESE_3"/>
    <property type="match status" value="2"/>
</dbReference>
<keyword evidence="1" id="KW-0808">Transferase</keyword>
<proteinExistence type="predicted"/>
<evidence type="ECO:0000313" key="4">
    <source>
        <dbReference type="EMBL" id="MBD1597646.1"/>
    </source>
</evidence>